<dbReference type="Proteomes" id="UP000005240">
    <property type="component" value="Unassembled WGS sequence"/>
</dbReference>
<dbReference type="EMBL" id="ADAS02000153">
    <property type="protein sequence ID" value="OAV88811.1"/>
    <property type="molecule type" value="Genomic_DNA"/>
</dbReference>
<evidence type="ECO:0000313" key="3">
    <source>
        <dbReference type="EnsemblFungi" id="PTTG_28913-t43_1-p1"/>
    </source>
</evidence>
<dbReference type="OrthoDB" id="2507256at2759"/>
<feature type="compositionally biased region" description="Low complexity" evidence="1">
    <location>
        <begin position="364"/>
        <end position="381"/>
    </location>
</feature>
<reference evidence="2" key="1">
    <citation type="submission" date="2009-11" db="EMBL/GenBank/DDBJ databases">
        <authorList>
            <consortium name="The Broad Institute Genome Sequencing Platform"/>
            <person name="Ward D."/>
            <person name="Feldgarden M."/>
            <person name="Earl A."/>
            <person name="Young S.K."/>
            <person name="Zeng Q."/>
            <person name="Koehrsen M."/>
            <person name="Alvarado L."/>
            <person name="Berlin A."/>
            <person name="Bochicchio J."/>
            <person name="Borenstein D."/>
            <person name="Chapman S.B."/>
            <person name="Chen Z."/>
            <person name="Engels R."/>
            <person name="Freedman E."/>
            <person name="Gellesch M."/>
            <person name="Goldberg J."/>
            <person name="Griggs A."/>
            <person name="Gujja S."/>
            <person name="Heilman E."/>
            <person name="Heiman D."/>
            <person name="Hepburn T."/>
            <person name="Howarth C."/>
            <person name="Jen D."/>
            <person name="Larson L."/>
            <person name="Lewis B."/>
            <person name="Mehta T."/>
            <person name="Park D."/>
            <person name="Pearson M."/>
            <person name="Roberts A."/>
            <person name="Saif S."/>
            <person name="Shea T."/>
            <person name="Shenoy N."/>
            <person name="Sisk P."/>
            <person name="Stolte C."/>
            <person name="Sykes S."/>
            <person name="Thomson T."/>
            <person name="Walk T."/>
            <person name="White J."/>
            <person name="Yandava C."/>
            <person name="Izard J."/>
            <person name="Baranova O.V."/>
            <person name="Blanton J.M."/>
            <person name="Tanner A.C."/>
            <person name="Dewhirst F.E."/>
            <person name="Haas B."/>
            <person name="Nusbaum C."/>
            <person name="Birren B."/>
        </authorList>
    </citation>
    <scope>NUCLEOTIDE SEQUENCE [LARGE SCALE GENOMIC DNA]</scope>
    <source>
        <strain evidence="2">1-1 BBBD Race 1</strain>
    </source>
</reference>
<feature type="compositionally biased region" description="Low complexity" evidence="1">
    <location>
        <begin position="1"/>
        <end position="20"/>
    </location>
</feature>
<feature type="region of interest" description="Disordered" evidence="1">
    <location>
        <begin position="293"/>
        <end position="412"/>
    </location>
</feature>
<dbReference type="EnsemblFungi" id="PTTG_28913-t43_1">
    <property type="protein sequence ID" value="PTTG_28913-t43_1-p1"/>
    <property type="gene ID" value="PTTG_28913"/>
</dbReference>
<accession>A0A180G821</accession>
<organism evidence="2">
    <name type="scientific">Puccinia triticina (isolate 1-1 / race 1 (BBBD))</name>
    <name type="common">Brown leaf rust fungus</name>
    <dbReference type="NCBI Taxonomy" id="630390"/>
    <lineage>
        <taxon>Eukaryota</taxon>
        <taxon>Fungi</taxon>
        <taxon>Dikarya</taxon>
        <taxon>Basidiomycota</taxon>
        <taxon>Pucciniomycotina</taxon>
        <taxon>Pucciniomycetes</taxon>
        <taxon>Pucciniales</taxon>
        <taxon>Pucciniaceae</taxon>
        <taxon>Puccinia</taxon>
    </lineage>
</organism>
<feature type="compositionally biased region" description="Polar residues" evidence="1">
    <location>
        <begin position="300"/>
        <end position="315"/>
    </location>
</feature>
<name>A0A180G821_PUCT1</name>
<dbReference type="PANTHER" id="PTHR33246:SF51">
    <property type="entry name" value="MYB_SANT-LIKE DOMAIN-CONTAINING PROTEIN"/>
    <property type="match status" value="1"/>
</dbReference>
<feature type="compositionally biased region" description="Polar residues" evidence="1">
    <location>
        <begin position="350"/>
        <end position="363"/>
    </location>
</feature>
<sequence length="476" mass="51845">MSISQLDPSLLSSQPLNQSPGTPNLADLSLGSEFSGISMGRTRSEADPNRANEKPKRTRRTKAQMAAYRADLERSKKLTDVEKITEGAKRGHKGRCGRSSQRSAPGTSTPANSTSSTPAASQVSVLDSNPAFVLSDYENVCGYLEVEANYTRLYGDGAKTTVGTPKFTKAAAYDMFAIFINDNLNHRLHLSGSQLCQRIDGYKKRFAKAKHFADNTGAGIEEGDDMPTLAELLEKKCPCYERMYSIFGTKANITPLRDHDSVRGANLYDDQSEIGETQDLPSSHKVFYSGWEETQDEPMPSQTQSSTLVGLNSSVIPDLPDLDGEDGSNDEYDLPPPLNLGGTAMDPSPSLMTQRSLGQATRGASSAIPTSPAPSQAAPITRRAFHNQQSTEASPAGPHREPKVKASTSLASAFEKSNTEKFGYLREHMKWEKEMEATRNTAKLELADVKMKAAQEWLKEGKSAAEVESLMRAIYG</sequence>
<gene>
    <name evidence="2" type="ORF">PTTG_28913</name>
</gene>
<feature type="compositionally biased region" description="Basic and acidic residues" evidence="1">
    <location>
        <begin position="70"/>
        <end position="89"/>
    </location>
</feature>
<dbReference type="AlphaFoldDB" id="A0A180G821"/>
<evidence type="ECO:0000313" key="2">
    <source>
        <dbReference type="EMBL" id="OAV88811.1"/>
    </source>
</evidence>
<reference evidence="2" key="2">
    <citation type="submission" date="2016-05" db="EMBL/GenBank/DDBJ databases">
        <title>Comparative analysis highlights variable genome content of wheat rusts and divergence of the mating loci.</title>
        <authorList>
            <person name="Cuomo C.A."/>
            <person name="Bakkeren G."/>
            <person name="Szabo L."/>
            <person name="Khalil H."/>
            <person name="Joly D."/>
            <person name="Goldberg J."/>
            <person name="Young S."/>
            <person name="Zeng Q."/>
            <person name="Fellers J."/>
        </authorList>
    </citation>
    <scope>NUCLEOTIDE SEQUENCE [LARGE SCALE GENOMIC DNA]</scope>
    <source>
        <strain evidence="2">1-1 BBBD Race 1</strain>
    </source>
</reference>
<reference evidence="3" key="4">
    <citation type="submission" date="2025-05" db="UniProtKB">
        <authorList>
            <consortium name="EnsemblFungi"/>
        </authorList>
    </citation>
    <scope>IDENTIFICATION</scope>
    <source>
        <strain evidence="3">isolate 1-1 / race 1 (BBBD)</strain>
    </source>
</reference>
<reference evidence="3 4" key="3">
    <citation type="journal article" date="2017" name="G3 (Bethesda)">
        <title>Comparative analysis highlights variable genome content of wheat rusts and divergence of the mating loci.</title>
        <authorList>
            <person name="Cuomo C.A."/>
            <person name="Bakkeren G."/>
            <person name="Khalil H.B."/>
            <person name="Panwar V."/>
            <person name="Joly D."/>
            <person name="Linning R."/>
            <person name="Sakthikumar S."/>
            <person name="Song X."/>
            <person name="Adiconis X."/>
            <person name="Fan L."/>
            <person name="Goldberg J.M."/>
            <person name="Levin J.Z."/>
            <person name="Young S."/>
            <person name="Zeng Q."/>
            <person name="Anikster Y."/>
            <person name="Bruce M."/>
            <person name="Wang M."/>
            <person name="Yin C."/>
            <person name="McCallum B."/>
            <person name="Szabo L.J."/>
            <person name="Hulbert S."/>
            <person name="Chen X."/>
            <person name="Fellers J.P."/>
        </authorList>
    </citation>
    <scope>NUCLEOTIDE SEQUENCE</scope>
    <source>
        <strain evidence="3">isolate 1-1 / race 1 (BBBD)</strain>
        <strain evidence="4">Isolate 1-1 / race 1 (BBBD)</strain>
    </source>
</reference>
<dbReference type="PANTHER" id="PTHR33246">
    <property type="entry name" value="CCHC-TYPE DOMAIN-CONTAINING PROTEIN"/>
    <property type="match status" value="1"/>
</dbReference>
<dbReference type="VEuPathDB" id="FungiDB:PTTG_28913"/>
<feature type="compositionally biased region" description="Basic and acidic residues" evidence="1">
    <location>
        <begin position="42"/>
        <end position="55"/>
    </location>
</feature>
<feature type="compositionally biased region" description="Acidic residues" evidence="1">
    <location>
        <begin position="320"/>
        <end position="333"/>
    </location>
</feature>
<feature type="region of interest" description="Disordered" evidence="1">
    <location>
        <begin position="1"/>
        <end position="122"/>
    </location>
</feature>
<proteinExistence type="predicted"/>
<feature type="compositionally biased region" description="Low complexity" evidence="1">
    <location>
        <begin position="103"/>
        <end position="121"/>
    </location>
</feature>
<protein>
    <submittedName>
        <fullName evidence="2 3">Uncharacterized protein</fullName>
    </submittedName>
</protein>
<keyword evidence="4" id="KW-1185">Reference proteome</keyword>
<evidence type="ECO:0000313" key="4">
    <source>
        <dbReference type="Proteomes" id="UP000005240"/>
    </source>
</evidence>
<evidence type="ECO:0000256" key="1">
    <source>
        <dbReference type="SAM" id="MobiDB-lite"/>
    </source>
</evidence>